<evidence type="ECO:0000313" key="6">
    <source>
        <dbReference type="EMBL" id="OHA47851.1"/>
    </source>
</evidence>
<dbReference type="EMBL" id="MHSS01000013">
    <property type="protein sequence ID" value="OHA47851.1"/>
    <property type="molecule type" value="Genomic_DNA"/>
</dbReference>
<comment type="subcellular location">
    <subcellularLocation>
        <location evidence="1">Membrane</location>
        <topology evidence="1">Single-pass membrane protein</topology>
    </subcellularLocation>
</comment>
<dbReference type="STRING" id="1802362.A2806_02295"/>
<evidence type="ECO:0000256" key="1">
    <source>
        <dbReference type="ARBA" id="ARBA00004167"/>
    </source>
</evidence>
<keyword evidence="4" id="KW-1133">Transmembrane helix</keyword>
<dbReference type="PANTHER" id="PTHR34478:SF1">
    <property type="entry name" value="PROTEIN LEMA"/>
    <property type="match status" value="1"/>
</dbReference>
<dbReference type="InterPro" id="IPR023353">
    <property type="entry name" value="LemA-like_dom_sf"/>
</dbReference>
<name>A0A1G2PJM9_9BACT</name>
<gene>
    <name evidence="6" type="ORF">A2806_02295</name>
</gene>
<dbReference type="SUPFAM" id="SSF140478">
    <property type="entry name" value="LemA-like"/>
    <property type="match status" value="1"/>
</dbReference>
<protein>
    <recommendedName>
        <fullName evidence="8">LemA family protein</fullName>
    </recommendedName>
</protein>
<keyword evidence="5" id="KW-0472">Membrane</keyword>
<comment type="similarity">
    <text evidence="2">Belongs to the LemA family.</text>
</comment>
<organism evidence="6 7">
    <name type="scientific">Candidatus Terrybacteria bacterium RIFCSPHIGHO2_01_FULL_48_17</name>
    <dbReference type="NCBI Taxonomy" id="1802362"/>
    <lineage>
        <taxon>Bacteria</taxon>
        <taxon>Candidatus Terryibacteriota</taxon>
    </lineage>
</organism>
<evidence type="ECO:0000256" key="3">
    <source>
        <dbReference type="ARBA" id="ARBA00022692"/>
    </source>
</evidence>
<sequence>MFTIFIVALALLFFFVIYLYNRLVGLRVRVKEAWSDIEVQLKRRHNLIPNLVETVKGYAGHEKGVFEKVTEARAKALNAQTPKELGAAENMLTGALKSLFAVAEAYPDLKASSNFVELQRELTDTEDKIQAARRFYNANVRDYNTAIALFPANMMAQMFGFKASEFFEVEEEEVRSVPVVKF</sequence>
<dbReference type="InterPro" id="IPR007156">
    <property type="entry name" value="MamQ_LemA"/>
</dbReference>
<evidence type="ECO:0000256" key="5">
    <source>
        <dbReference type="ARBA" id="ARBA00023136"/>
    </source>
</evidence>
<dbReference type="AlphaFoldDB" id="A0A1G2PJM9"/>
<keyword evidence="3" id="KW-0812">Transmembrane</keyword>
<evidence type="ECO:0000313" key="7">
    <source>
        <dbReference type="Proteomes" id="UP000177629"/>
    </source>
</evidence>
<evidence type="ECO:0000256" key="2">
    <source>
        <dbReference type="ARBA" id="ARBA00008854"/>
    </source>
</evidence>
<reference evidence="6 7" key="1">
    <citation type="journal article" date="2016" name="Nat. Commun.">
        <title>Thousands of microbial genomes shed light on interconnected biogeochemical processes in an aquifer system.</title>
        <authorList>
            <person name="Anantharaman K."/>
            <person name="Brown C.T."/>
            <person name="Hug L.A."/>
            <person name="Sharon I."/>
            <person name="Castelle C.J."/>
            <person name="Probst A.J."/>
            <person name="Thomas B.C."/>
            <person name="Singh A."/>
            <person name="Wilkins M.J."/>
            <person name="Karaoz U."/>
            <person name="Brodie E.L."/>
            <person name="Williams K.H."/>
            <person name="Hubbard S.S."/>
            <person name="Banfield J.F."/>
        </authorList>
    </citation>
    <scope>NUCLEOTIDE SEQUENCE [LARGE SCALE GENOMIC DNA]</scope>
</reference>
<dbReference type="Gene3D" id="1.20.1440.20">
    <property type="entry name" value="LemA-like domain"/>
    <property type="match status" value="1"/>
</dbReference>
<accession>A0A1G2PJM9</accession>
<dbReference type="GO" id="GO:0016020">
    <property type="term" value="C:membrane"/>
    <property type="evidence" value="ECO:0007669"/>
    <property type="project" value="UniProtKB-SubCell"/>
</dbReference>
<evidence type="ECO:0008006" key="8">
    <source>
        <dbReference type="Google" id="ProtNLM"/>
    </source>
</evidence>
<proteinExistence type="inferred from homology"/>
<comment type="caution">
    <text evidence="6">The sequence shown here is derived from an EMBL/GenBank/DDBJ whole genome shotgun (WGS) entry which is preliminary data.</text>
</comment>
<evidence type="ECO:0000256" key="4">
    <source>
        <dbReference type="ARBA" id="ARBA00022989"/>
    </source>
</evidence>
<dbReference type="Pfam" id="PF04011">
    <property type="entry name" value="LemA"/>
    <property type="match status" value="1"/>
</dbReference>
<dbReference type="PANTHER" id="PTHR34478">
    <property type="entry name" value="PROTEIN LEMA"/>
    <property type="match status" value="1"/>
</dbReference>
<dbReference type="Proteomes" id="UP000177629">
    <property type="component" value="Unassembled WGS sequence"/>
</dbReference>